<dbReference type="EMBL" id="CP096208">
    <property type="protein sequence ID" value="UPQ83046.1"/>
    <property type="molecule type" value="Genomic_DNA"/>
</dbReference>
<organism evidence="2 3">
    <name type="scientific">Pseudomonas knackmussii</name>
    <dbReference type="NCBI Taxonomy" id="65741"/>
    <lineage>
        <taxon>Bacteria</taxon>
        <taxon>Pseudomonadati</taxon>
        <taxon>Pseudomonadota</taxon>
        <taxon>Gammaproteobacteria</taxon>
        <taxon>Pseudomonadales</taxon>
        <taxon>Pseudomonadaceae</taxon>
        <taxon>Pseudomonas</taxon>
    </lineage>
</organism>
<gene>
    <name evidence="2" type="ORF">M0M42_01130</name>
</gene>
<evidence type="ECO:0000256" key="1">
    <source>
        <dbReference type="SAM" id="MobiDB-lite"/>
    </source>
</evidence>
<feature type="region of interest" description="Disordered" evidence="1">
    <location>
        <begin position="1"/>
        <end position="23"/>
    </location>
</feature>
<evidence type="ECO:0000313" key="3">
    <source>
        <dbReference type="Proteomes" id="UP000831189"/>
    </source>
</evidence>
<proteinExistence type="predicted"/>
<dbReference type="Proteomes" id="UP000831189">
    <property type="component" value="Chromosome"/>
</dbReference>
<dbReference type="InterPro" id="IPR058059">
    <property type="entry name" value="PA3496-like"/>
</dbReference>
<evidence type="ECO:0008006" key="4">
    <source>
        <dbReference type="Google" id="ProtNLM"/>
    </source>
</evidence>
<dbReference type="NCBIfam" id="NF046101">
    <property type="entry name" value="PA3496_fam"/>
    <property type="match status" value="1"/>
</dbReference>
<evidence type="ECO:0000313" key="2">
    <source>
        <dbReference type="EMBL" id="UPQ83046.1"/>
    </source>
</evidence>
<accession>A0ABY4KQA4</accession>
<name>A0ABY4KQA4_9PSED</name>
<sequence length="71" mass="8500">MAQHRETYVNLDARTRRKQQDERRMHFRRAIESYDEQRQLHAQLMEFPDLLMVSPLLDGLPARHQSGQPAQ</sequence>
<reference evidence="2 3" key="1">
    <citation type="submission" date="2022-04" db="EMBL/GenBank/DDBJ databases">
        <title>Pseudomonas knackmussii B09-2.</title>
        <authorList>
            <person name="Deng Y."/>
        </authorList>
    </citation>
    <scope>NUCLEOTIDE SEQUENCE [LARGE SCALE GENOMIC DNA]</scope>
    <source>
        <strain evidence="2 3">B09-2</strain>
    </source>
</reference>
<protein>
    <recommendedName>
        <fullName evidence="4">Transcriptional regulator</fullName>
    </recommendedName>
</protein>
<keyword evidence="3" id="KW-1185">Reference proteome</keyword>